<dbReference type="PANTHER" id="PTHR14353">
    <property type="entry name" value="MYRISTOYLATED ALANINE-RICH C-KINASE SUBSTRATE MARCKS"/>
    <property type="match status" value="1"/>
</dbReference>
<dbReference type="Proteomes" id="UP001066276">
    <property type="component" value="Chromosome 3_2"/>
</dbReference>
<evidence type="ECO:0000256" key="2">
    <source>
        <dbReference type="ARBA" id="ARBA00004245"/>
    </source>
</evidence>
<name>A0AAV7TQ60_PLEWA</name>
<evidence type="ECO:0000256" key="7">
    <source>
        <dbReference type="ARBA" id="ARBA00023136"/>
    </source>
</evidence>
<comment type="caution">
    <text evidence="11">The sequence shown here is derived from an EMBL/GenBank/DDBJ whole genome shotgun (WGS) entry which is preliminary data.</text>
</comment>
<evidence type="ECO:0000256" key="6">
    <source>
        <dbReference type="ARBA" id="ARBA00022707"/>
    </source>
</evidence>
<evidence type="ECO:0000313" key="12">
    <source>
        <dbReference type="Proteomes" id="UP001066276"/>
    </source>
</evidence>
<feature type="compositionally biased region" description="Low complexity" evidence="10">
    <location>
        <begin position="136"/>
        <end position="145"/>
    </location>
</feature>
<accession>A0AAV7TQ60</accession>
<comment type="similarity">
    <text evidence="3">Belongs to the MARCKS family.</text>
</comment>
<dbReference type="GO" id="GO:0005737">
    <property type="term" value="C:cytoplasm"/>
    <property type="evidence" value="ECO:0007669"/>
    <property type="project" value="TreeGrafter"/>
</dbReference>
<feature type="region of interest" description="Disordered" evidence="10">
    <location>
        <begin position="105"/>
        <end position="227"/>
    </location>
</feature>
<dbReference type="InterPro" id="IPR002101">
    <property type="entry name" value="MARCKS"/>
</dbReference>
<evidence type="ECO:0000256" key="4">
    <source>
        <dbReference type="ARBA" id="ARBA00022475"/>
    </source>
</evidence>
<evidence type="ECO:0000256" key="8">
    <source>
        <dbReference type="ARBA" id="ARBA00023212"/>
    </source>
</evidence>
<evidence type="ECO:0000256" key="10">
    <source>
        <dbReference type="SAM" id="MobiDB-lite"/>
    </source>
</evidence>
<evidence type="ECO:0000313" key="11">
    <source>
        <dbReference type="EMBL" id="KAJ1178044.1"/>
    </source>
</evidence>
<reference evidence="11" key="1">
    <citation type="journal article" date="2022" name="bioRxiv">
        <title>Sequencing and chromosome-scale assembly of the giantPleurodeles waltlgenome.</title>
        <authorList>
            <person name="Brown T."/>
            <person name="Elewa A."/>
            <person name="Iarovenko S."/>
            <person name="Subramanian E."/>
            <person name="Araus A.J."/>
            <person name="Petzold A."/>
            <person name="Susuki M."/>
            <person name="Suzuki K.-i.T."/>
            <person name="Hayashi T."/>
            <person name="Toyoda A."/>
            <person name="Oliveira C."/>
            <person name="Osipova E."/>
            <person name="Leigh N.D."/>
            <person name="Simon A."/>
            <person name="Yun M.H."/>
        </authorList>
    </citation>
    <scope>NUCLEOTIDE SEQUENCE</scope>
    <source>
        <strain evidence="11">20211129_DDA</strain>
        <tissue evidence="11">Liver</tissue>
    </source>
</reference>
<dbReference type="PRINTS" id="PR00963">
    <property type="entry name" value="MARCKS"/>
</dbReference>
<protein>
    <recommendedName>
        <fullName evidence="13">MARCKS-related protein</fullName>
    </recommendedName>
</protein>
<evidence type="ECO:0000256" key="5">
    <source>
        <dbReference type="ARBA" id="ARBA00022490"/>
    </source>
</evidence>
<keyword evidence="9" id="KW-0449">Lipoprotein</keyword>
<keyword evidence="4" id="KW-1003">Cell membrane</keyword>
<feature type="compositionally biased region" description="Low complexity" evidence="10">
    <location>
        <begin position="70"/>
        <end position="83"/>
    </location>
</feature>
<keyword evidence="7" id="KW-0472">Membrane</keyword>
<feature type="compositionally biased region" description="Polar residues" evidence="10">
    <location>
        <begin position="155"/>
        <end position="165"/>
    </location>
</feature>
<sequence length="227" mass="23253">MGSSDSKSADNACVLQGVANAEPKSGEENGHVKTNGDLSPKADGGDSTAVDNGSAEPAADAKAEVGSGDAIEPAPEGEVAPAPTKEVTKKKKRFSFKKPFKLGSISFRKGKKEAPAAEVVASDDKAEAAPEEAKASESAVASVPEQGNEEPAAATEQNQEPSTTAEQEKEPDAATDQVKEEVAQPATDNLEPPQGEPAKEAGPDKPAESEERPSVEPQAEEVAQAAP</sequence>
<organism evidence="11 12">
    <name type="scientific">Pleurodeles waltl</name>
    <name type="common">Iberian ribbed newt</name>
    <dbReference type="NCBI Taxonomy" id="8319"/>
    <lineage>
        <taxon>Eukaryota</taxon>
        <taxon>Metazoa</taxon>
        <taxon>Chordata</taxon>
        <taxon>Craniata</taxon>
        <taxon>Vertebrata</taxon>
        <taxon>Euteleostomi</taxon>
        <taxon>Amphibia</taxon>
        <taxon>Batrachia</taxon>
        <taxon>Caudata</taxon>
        <taxon>Salamandroidea</taxon>
        <taxon>Salamandridae</taxon>
        <taxon>Pleurodelinae</taxon>
        <taxon>Pleurodeles</taxon>
    </lineage>
</organism>
<proteinExistence type="inferred from homology"/>
<keyword evidence="8" id="KW-0206">Cytoskeleton</keyword>
<dbReference type="Pfam" id="PF02063">
    <property type="entry name" value="MARCKS"/>
    <property type="match status" value="1"/>
</dbReference>
<evidence type="ECO:0008006" key="13">
    <source>
        <dbReference type="Google" id="ProtNLM"/>
    </source>
</evidence>
<dbReference type="GO" id="GO:0005516">
    <property type="term" value="F:calmodulin binding"/>
    <property type="evidence" value="ECO:0007669"/>
    <property type="project" value="InterPro"/>
</dbReference>
<dbReference type="EMBL" id="JANPWB010000006">
    <property type="protein sequence ID" value="KAJ1178044.1"/>
    <property type="molecule type" value="Genomic_DNA"/>
</dbReference>
<dbReference type="PANTHER" id="PTHR14353:SF8">
    <property type="entry name" value="MARCKS-RELATED PROTEIN"/>
    <property type="match status" value="1"/>
</dbReference>
<dbReference type="GO" id="GO:0007417">
    <property type="term" value="P:central nervous system development"/>
    <property type="evidence" value="ECO:0007669"/>
    <property type="project" value="TreeGrafter"/>
</dbReference>
<dbReference type="AlphaFoldDB" id="A0AAV7TQ60"/>
<dbReference type="GO" id="GO:0007015">
    <property type="term" value="P:actin filament organization"/>
    <property type="evidence" value="ECO:0007669"/>
    <property type="project" value="TreeGrafter"/>
</dbReference>
<feature type="compositionally biased region" description="Basic and acidic residues" evidence="10">
    <location>
        <begin position="122"/>
        <end position="135"/>
    </location>
</feature>
<evidence type="ECO:0000256" key="1">
    <source>
        <dbReference type="ARBA" id="ARBA00004193"/>
    </source>
</evidence>
<keyword evidence="6" id="KW-0519">Myristate</keyword>
<dbReference type="GO" id="GO:0005886">
    <property type="term" value="C:plasma membrane"/>
    <property type="evidence" value="ECO:0007669"/>
    <property type="project" value="UniProtKB-SubCell"/>
</dbReference>
<keyword evidence="12" id="KW-1185">Reference proteome</keyword>
<dbReference type="GO" id="GO:0051015">
    <property type="term" value="F:actin filament binding"/>
    <property type="evidence" value="ECO:0007669"/>
    <property type="project" value="TreeGrafter"/>
</dbReference>
<gene>
    <name evidence="11" type="ORF">NDU88_003293</name>
</gene>
<keyword evidence="5" id="KW-0963">Cytoplasm</keyword>
<dbReference type="GO" id="GO:0005856">
    <property type="term" value="C:cytoskeleton"/>
    <property type="evidence" value="ECO:0007669"/>
    <property type="project" value="UniProtKB-SubCell"/>
</dbReference>
<feature type="compositionally biased region" description="Basic and acidic residues" evidence="10">
    <location>
        <begin position="197"/>
        <end position="214"/>
    </location>
</feature>
<feature type="compositionally biased region" description="Basic and acidic residues" evidence="10">
    <location>
        <begin position="166"/>
        <end position="182"/>
    </location>
</feature>
<evidence type="ECO:0000256" key="3">
    <source>
        <dbReference type="ARBA" id="ARBA00006456"/>
    </source>
</evidence>
<feature type="compositionally biased region" description="Low complexity" evidence="10">
    <location>
        <begin position="215"/>
        <end position="227"/>
    </location>
</feature>
<feature type="region of interest" description="Disordered" evidence="10">
    <location>
        <begin position="1"/>
        <end position="93"/>
    </location>
</feature>
<comment type="subcellular location">
    <subcellularLocation>
        <location evidence="1">Cell membrane</location>
        <topology evidence="1">Lipid-anchor</topology>
    </subcellularLocation>
    <subcellularLocation>
        <location evidence="2">Cytoplasm</location>
        <location evidence="2">Cytoskeleton</location>
    </subcellularLocation>
</comment>
<evidence type="ECO:0000256" key="9">
    <source>
        <dbReference type="ARBA" id="ARBA00023288"/>
    </source>
</evidence>